<dbReference type="InterPro" id="IPR008144">
    <property type="entry name" value="Guanylate_kin-like_dom"/>
</dbReference>
<dbReference type="RefSeq" id="WP_281840505.1">
    <property type="nucleotide sequence ID" value="NZ_BROH01000001.1"/>
</dbReference>
<dbReference type="EC" id="2.7.4.23" evidence="6"/>
<dbReference type="PANTHER" id="PTHR23117:SF8">
    <property type="entry name" value="RIBOSE 1,5-BISPHOSPHATE PHOSPHOKINASE PHNN"/>
    <property type="match status" value="1"/>
</dbReference>
<keyword evidence="5 6" id="KW-0067">ATP-binding</keyword>
<dbReference type="Pfam" id="PF00625">
    <property type="entry name" value="Guanylate_kin"/>
    <property type="match status" value="1"/>
</dbReference>
<dbReference type="SUPFAM" id="SSF52540">
    <property type="entry name" value="P-loop containing nucleoside triphosphate hydrolases"/>
    <property type="match status" value="1"/>
</dbReference>
<evidence type="ECO:0000256" key="1">
    <source>
        <dbReference type="ARBA" id="ARBA00000373"/>
    </source>
</evidence>
<comment type="caution">
    <text evidence="8">The sequence shown here is derived from an EMBL/GenBank/DDBJ whole genome shotgun (WGS) entry which is preliminary data.</text>
</comment>
<comment type="catalytic activity">
    <reaction evidence="1 6">
        <text>alpha-D-ribose 1,5-bisphosphate + ATP = 5-phospho-alpha-D-ribose 1-diphosphate + ADP</text>
        <dbReference type="Rhea" id="RHEA:20109"/>
        <dbReference type="ChEBI" id="CHEBI:30616"/>
        <dbReference type="ChEBI" id="CHEBI:58017"/>
        <dbReference type="ChEBI" id="CHEBI:68688"/>
        <dbReference type="ChEBI" id="CHEBI:456216"/>
        <dbReference type="EC" id="2.7.4.23"/>
    </reaction>
</comment>
<keyword evidence="9" id="KW-1185">Reference proteome</keyword>
<gene>
    <name evidence="6 8" type="primary">phnN</name>
    <name evidence="8" type="ORF">STA1M1_04080</name>
</gene>
<accession>A0ABQ5LNF6</accession>
<dbReference type="InterPro" id="IPR012699">
    <property type="entry name" value="PhnN"/>
</dbReference>
<proteinExistence type="inferred from homology"/>
<dbReference type="EMBL" id="BROH01000001">
    <property type="protein sequence ID" value="GKY86539.1"/>
    <property type="molecule type" value="Genomic_DNA"/>
</dbReference>
<comment type="function">
    <text evidence="6">Catalyzes the phosphorylation of ribose 1,5-bisphosphate to 5-phospho-D-ribosyl alpha-1-diphosphate (PRPP).</text>
</comment>
<dbReference type="Gene3D" id="3.40.50.300">
    <property type="entry name" value="P-loop containing nucleotide triphosphate hydrolases"/>
    <property type="match status" value="1"/>
</dbReference>
<evidence type="ECO:0000256" key="5">
    <source>
        <dbReference type="ARBA" id="ARBA00022840"/>
    </source>
</evidence>
<evidence type="ECO:0000256" key="4">
    <source>
        <dbReference type="ARBA" id="ARBA00022741"/>
    </source>
</evidence>
<evidence type="ECO:0000313" key="9">
    <source>
        <dbReference type="Proteomes" id="UP001144205"/>
    </source>
</evidence>
<evidence type="ECO:0000256" key="2">
    <source>
        <dbReference type="ARBA" id="ARBA00005069"/>
    </source>
</evidence>
<comment type="pathway">
    <text evidence="2 6">Metabolic intermediate biosynthesis; 5-phospho-alpha-D-ribose 1-diphosphate biosynthesis; 5-phospho-alpha-D-ribose 1-diphosphate from D-ribose 5-phosphate (route II): step 3/3.</text>
</comment>
<name>A0ABQ5LNF6_9RHOB</name>
<dbReference type="HAMAP" id="MF_00836">
    <property type="entry name" value="PhnN"/>
    <property type="match status" value="1"/>
</dbReference>
<keyword evidence="4 6" id="KW-0547">Nucleotide-binding</keyword>
<dbReference type="SMART" id="SM00072">
    <property type="entry name" value="GuKc"/>
    <property type="match status" value="1"/>
</dbReference>
<sequence>MSTGRLFVVVGPSGVGKDSLMREAVRLRPDLHLVRRVITRPEAAGGEDFEGVSEPEFAARLSHGDFVLHWRAHGLSYGVPKAVRAVLDAGQDAVLNGSRAVLRETQEAFPNLVVIHVTAQPRVLAERLAARGRESADDIARRLKRAAMPLPEGLNKVVEIDNSGDFASGVQALLDALRPLGAKPGDIRYEPQDA</sequence>
<evidence type="ECO:0000313" key="8">
    <source>
        <dbReference type="EMBL" id="GKY86539.1"/>
    </source>
</evidence>
<feature type="domain" description="Guanylate kinase-like" evidence="7">
    <location>
        <begin position="4"/>
        <end position="178"/>
    </location>
</feature>
<evidence type="ECO:0000256" key="6">
    <source>
        <dbReference type="HAMAP-Rule" id="MF_00836"/>
    </source>
</evidence>
<feature type="binding site" evidence="6">
    <location>
        <begin position="11"/>
        <end position="18"/>
    </location>
    <ligand>
        <name>ATP</name>
        <dbReference type="ChEBI" id="CHEBI:30616"/>
    </ligand>
</feature>
<evidence type="ECO:0000259" key="7">
    <source>
        <dbReference type="PROSITE" id="PS50052"/>
    </source>
</evidence>
<protein>
    <recommendedName>
        <fullName evidence="6">Ribose 1,5-bisphosphate phosphokinase PhnN</fullName>
        <ecNumber evidence="6">2.7.4.23</ecNumber>
    </recommendedName>
    <alternativeName>
        <fullName evidence="6">Ribose 1,5-bisphosphokinase</fullName>
    </alternativeName>
</protein>
<keyword evidence="3 6" id="KW-0808">Transferase</keyword>
<dbReference type="NCBIfam" id="TIGR02322">
    <property type="entry name" value="phosphon_PhnN"/>
    <property type="match status" value="1"/>
</dbReference>
<organism evidence="8 9">
    <name type="scientific">Sinisalibacter aestuarii</name>
    <dbReference type="NCBI Taxonomy" id="2949426"/>
    <lineage>
        <taxon>Bacteria</taxon>
        <taxon>Pseudomonadati</taxon>
        <taxon>Pseudomonadota</taxon>
        <taxon>Alphaproteobacteria</taxon>
        <taxon>Rhodobacterales</taxon>
        <taxon>Roseobacteraceae</taxon>
        <taxon>Sinisalibacter</taxon>
    </lineage>
</organism>
<comment type="similarity">
    <text evidence="6">Belongs to the ribose 1,5-bisphosphokinase family.</text>
</comment>
<dbReference type="InterPro" id="IPR008145">
    <property type="entry name" value="GK/Ca_channel_bsu"/>
</dbReference>
<dbReference type="PROSITE" id="PS50052">
    <property type="entry name" value="GUANYLATE_KINASE_2"/>
    <property type="match status" value="1"/>
</dbReference>
<dbReference type="PANTHER" id="PTHR23117">
    <property type="entry name" value="GUANYLATE KINASE-RELATED"/>
    <property type="match status" value="1"/>
</dbReference>
<dbReference type="InterPro" id="IPR027417">
    <property type="entry name" value="P-loop_NTPase"/>
</dbReference>
<evidence type="ECO:0000256" key="3">
    <source>
        <dbReference type="ARBA" id="ARBA00022679"/>
    </source>
</evidence>
<dbReference type="Proteomes" id="UP001144205">
    <property type="component" value="Unassembled WGS sequence"/>
</dbReference>
<reference evidence="8" key="1">
    <citation type="journal article" date="2023" name="Int. J. Syst. Evol. Microbiol.">
        <title>Sinisalibacter aestuarii sp. nov., isolated from estuarine sediment of the Arakawa River.</title>
        <authorList>
            <person name="Arafat S.T."/>
            <person name="Hirano S."/>
            <person name="Sato A."/>
            <person name="Takeuchi K."/>
            <person name="Yasuda T."/>
            <person name="Terahara T."/>
            <person name="Hamada M."/>
            <person name="Kobayashi T."/>
        </authorList>
    </citation>
    <scope>NUCLEOTIDE SEQUENCE</scope>
    <source>
        <strain evidence="8">B-399</strain>
    </source>
</reference>